<dbReference type="Proteomes" id="UP001304515">
    <property type="component" value="Chromosome"/>
</dbReference>
<dbReference type="RefSeq" id="WP_313322918.1">
    <property type="nucleotide sequence ID" value="NZ_CP134878.1"/>
</dbReference>
<organism evidence="1">
    <name type="scientific">Flavobacterium capsici</name>
    <dbReference type="NCBI Taxonomy" id="3075618"/>
    <lineage>
        <taxon>Bacteria</taxon>
        <taxon>Pseudomonadati</taxon>
        <taxon>Bacteroidota</taxon>
        <taxon>Flavobacteriia</taxon>
        <taxon>Flavobacteriales</taxon>
        <taxon>Flavobacteriaceae</taxon>
        <taxon>Flavobacterium</taxon>
    </lineage>
</organism>
<accession>A0AA96EV01</accession>
<dbReference type="SUPFAM" id="SSF55729">
    <property type="entry name" value="Acyl-CoA N-acyltransferases (Nat)"/>
    <property type="match status" value="1"/>
</dbReference>
<protein>
    <submittedName>
        <fullName evidence="1">GNAT family N-acetyltransferase</fullName>
        <ecNumber evidence="1">2.3.1.-</ecNumber>
    </submittedName>
</protein>
<dbReference type="EMBL" id="CP134890">
    <property type="protein sequence ID" value="WNM22807.1"/>
    <property type="molecule type" value="Genomic_DNA"/>
</dbReference>
<sequence>MKKYTIKKYKIDDFQLWNDFVNQAKNATFLFHRNFMEYHNTRFNDFSLLVFENEKLMSILPANYVDDVLFSHQGLTYGGFVFNDKIKLGQVLEIVKEVLNFLHDNGFKTFKLKLMPSIYNSFFSEEIEYALFLIEAKLIRRDCLSVIDLNKKFKISKTRKEAIHRGKKNNLEIREEDNFKLFWDEILIPNLDKKHNATPVHSVEEIEILHKRFPKNIRHFNVYDNGKIVAGTTIFVTDKVAHPQYISGNPQKNELGSIDYLYHYLITEVFNDKDFFDFGPSHENDGKQINQGILFWKESFGVKTTVQDWYEISAKNYKKLENILI</sequence>
<evidence type="ECO:0000313" key="1">
    <source>
        <dbReference type="EMBL" id="WNM18756.1"/>
    </source>
</evidence>
<evidence type="ECO:0000313" key="2">
    <source>
        <dbReference type="EMBL" id="WNM22807.1"/>
    </source>
</evidence>
<name>A0AA96EV01_9FLAO</name>
<evidence type="ECO:0000313" key="3">
    <source>
        <dbReference type="Proteomes" id="UP001304515"/>
    </source>
</evidence>
<dbReference type="AlphaFoldDB" id="A0AA96EV01"/>
<dbReference type="InterPro" id="IPR016181">
    <property type="entry name" value="Acyl_CoA_acyltransferase"/>
</dbReference>
<keyword evidence="3" id="KW-1185">Reference proteome</keyword>
<keyword evidence="1" id="KW-0808">Transferase</keyword>
<gene>
    <name evidence="2" type="ORF">RN605_05450</name>
    <name evidence="1" type="ORF">RN608_12150</name>
</gene>
<keyword evidence="1" id="KW-0012">Acyltransferase</keyword>
<reference evidence="1 3" key="1">
    <citation type="submission" date="2023-09" db="EMBL/GenBank/DDBJ databases">
        <title>Flavobacterium sp. a novel bacteria isolate from Pepper rhizosphere.</title>
        <authorList>
            <person name="Peng Y."/>
            <person name="Lee J."/>
        </authorList>
    </citation>
    <scope>NUCLEOTIDE SEQUENCE</scope>
    <source>
        <strain evidence="1">PMR2A8</strain>
        <strain evidence="2 3">PMTSA4</strain>
    </source>
</reference>
<dbReference type="EMBL" id="CP134878">
    <property type="protein sequence ID" value="WNM18756.1"/>
    <property type="molecule type" value="Genomic_DNA"/>
</dbReference>
<dbReference type="KEGG" id="fcj:RN605_05450"/>
<proteinExistence type="predicted"/>
<accession>A0AA96F2P4</accession>
<dbReference type="Gene3D" id="3.40.630.30">
    <property type="match status" value="1"/>
</dbReference>
<dbReference type="GO" id="GO:0016746">
    <property type="term" value="F:acyltransferase activity"/>
    <property type="evidence" value="ECO:0007669"/>
    <property type="project" value="UniProtKB-KW"/>
</dbReference>
<dbReference type="EC" id="2.3.1.-" evidence="1"/>